<dbReference type="SUPFAM" id="SSF100950">
    <property type="entry name" value="NagB/RpiA/CoA transferase-like"/>
    <property type="match status" value="1"/>
</dbReference>
<dbReference type="InterPro" id="IPR037171">
    <property type="entry name" value="NagB/RpiA_transferase-like"/>
</dbReference>
<evidence type="ECO:0000313" key="1">
    <source>
        <dbReference type="EMBL" id="SUP53137.1"/>
    </source>
</evidence>
<dbReference type="Proteomes" id="UP000254621">
    <property type="component" value="Unassembled WGS sequence"/>
</dbReference>
<dbReference type="EMBL" id="UHIV01000001">
    <property type="protein sequence ID" value="SUP53137.1"/>
    <property type="molecule type" value="Genomic_DNA"/>
</dbReference>
<name>A0A380P0L9_WEIVI</name>
<protein>
    <submittedName>
        <fullName evidence="1">Glucosamine-6-phosphate deaminase</fullName>
        <ecNumber evidence="1">3.5.99.6</ecNumber>
    </submittedName>
</protein>
<dbReference type="GO" id="GO:0004342">
    <property type="term" value="F:glucosamine-6-phosphate deaminase activity"/>
    <property type="evidence" value="ECO:0007669"/>
    <property type="project" value="UniProtKB-EC"/>
</dbReference>
<reference evidence="1 2" key="1">
    <citation type="submission" date="2018-06" db="EMBL/GenBank/DDBJ databases">
        <authorList>
            <consortium name="Pathogen Informatics"/>
            <person name="Doyle S."/>
        </authorList>
    </citation>
    <scope>NUCLEOTIDE SEQUENCE [LARGE SCALE GENOMIC DNA]</scope>
    <source>
        <strain evidence="1 2">NCTC13645</strain>
    </source>
</reference>
<sequence>MLVFHLKSTKLSLFHAKHLFDAKPFRESFVPNGLAEDGDAEVKRYDEIIAEHPIDLQLLGLGKMDISVSMNQERHLMKERIALH</sequence>
<organism evidence="1 2">
    <name type="scientific">Weissella viridescens</name>
    <name type="common">Lactobacillus viridescens</name>
    <dbReference type="NCBI Taxonomy" id="1629"/>
    <lineage>
        <taxon>Bacteria</taxon>
        <taxon>Bacillati</taxon>
        <taxon>Bacillota</taxon>
        <taxon>Bacilli</taxon>
        <taxon>Lactobacillales</taxon>
        <taxon>Lactobacillaceae</taxon>
        <taxon>Weissella</taxon>
    </lineage>
</organism>
<gene>
    <name evidence="1" type="primary">nagB_2</name>
    <name evidence="1" type="ORF">NCTC13645_00967</name>
</gene>
<dbReference type="AlphaFoldDB" id="A0A380P0L9"/>
<evidence type="ECO:0000313" key="2">
    <source>
        <dbReference type="Proteomes" id="UP000254621"/>
    </source>
</evidence>
<accession>A0A380P0L9</accession>
<keyword evidence="1" id="KW-0378">Hydrolase</keyword>
<dbReference type="EC" id="3.5.99.6" evidence="1"/>
<dbReference type="Gene3D" id="3.40.50.1360">
    <property type="match status" value="1"/>
</dbReference>
<proteinExistence type="predicted"/>